<evidence type="ECO:0000256" key="1">
    <source>
        <dbReference type="SAM" id="MobiDB-lite"/>
    </source>
</evidence>
<evidence type="ECO:0000313" key="3">
    <source>
        <dbReference type="EMBL" id="CAL1411171.1"/>
    </source>
</evidence>
<organism evidence="3 4">
    <name type="scientific">Linum trigynum</name>
    <dbReference type="NCBI Taxonomy" id="586398"/>
    <lineage>
        <taxon>Eukaryota</taxon>
        <taxon>Viridiplantae</taxon>
        <taxon>Streptophyta</taxon>
        <taxon>Embryophyta</taxon>
        <taxon>Tracheophyta</taxon>
        <taxon>Spermatophyta</taxon>
        <taxon>Magnoliopsida</taxon>
        <taxon>eudicotyledons</taxon>
        <taxon>Gunneridae</taxon>
        <taxon>Pentapetalae</taxon>
        <taxon>rosids</taxon>
        <taxon>fabids</taxon>
        <taxon>Malpighiales</taxon>
        <taxon>Linaceae</taxon>
        <taxon>Linum</taxon>
    </lineage>
</organism>
<dbReference type="EMBL" id="OZ034822">
    <property type="protein sequence ID" value="CAL1411171.1"/>
    <property type="molecule type" value="Genomic_DNA"/>
</dbReference>
<dbReference type="GO" id="GO:0005634">
    <property type="term" value="C:nucleus"/>
    <property type="evidence" value="ECO:0007669"/>
    <property type="project" value="TreeGrafter"/>
</dbReference>
<accession>A0AAV2GK68</accession>
<dbReference type="PANTHER" id="PTHR31947">
    <property type="entry name" value="DNA/RNA-BINDING PROTEIN ALBA 3"/>
    <property type="match status" value="1"/>
</dbReference>
<evidence type="ECO:0000259" key="2">
    <source>
        <dbReference type="Pfam" id="PF01918"/>
    </source>
</evidence>
<keyword evidence="4" id="KW-1185">Reference proteome</keyword>
<dbReference type="InterPro" id="IPR036882">
    <property type="entry name" value="Alba-like_dom_sf"/>
</dbReference>
<feature type="domain" description="DNA/RNA-binding protein Alba-like" evidence="2">
    <location>
        <begin position="83"/>
        <end position="142"/>
    </location>
</feature>
<dbReference type="AlphaFoldDB" id="A0AAV2GK68"/>
<dbReference type="Proteomes" id="UP001497516">
    <property type="component" value="Chromosome 9"/>
</dbReference>
<dbReference type="InterPro" id="IPR002775">
    <property type="entry name" value="DNA/RNA-bd_Alba-like"/>
</dbReference>
<dbReference type="PANTHER" id="PTHR31947:SF19">
    <property type="entry name" value="ALBA DNA_RNA-BINDING PROTEIN"/>
    <property type="match status" value="1"/>
</dbReference>
<name>A0AAV2GK68_9ROSI</name>
<feature type="region of interest" description="Disordered" evidence="1">
    <location>
        <begin position="1"/>
        <end position="35"/>
    </location>
</feature>
<gene>
    <name evidence="3" type="ORF">LTRI10_LOCUS50545</name>
</gene>
<dbReference type="Gene3D" id="3.30.110.20">
    <property type="entry name" value="Alba-like domain"/>
    <property type="match status" value="1"/>
</dbReference>
<dbReference type="Pfam" id="PF01918">
    <property type="entry name" value="Alba"/>
    <property type="match status" value="1"/>
</dbReference>
<proteinExistence type="predicted"/>
<protein>
    <recommendedName>
        <fullName evidence="2">DNA/RNA-binding protein Alba-like domain-containing protein</fullName>
    </recommendedName>
</protein>
<evidence type="ECO:0000313" key="4">
    <source>
        <dbReference type="Proteomes" id="UP001497516"/>
    </source>
</evidence>
<dbReference type="GO" id="GO:0003723">
    <property type="term" value="F:RNA binding"/>
    <property type="evidence" value="ECO:0007669"/>
    <property type="project" value="TreeGrafter"/>
</dbReference>
<dbReference type="InterPro" id="IPR014560">
    <property type="entry name" value="UCP030333_Alba"/>
</dbReference>
<dbReference type="SUPFAM" id="SSF82704">
    <property type="entry name" value="AlbA-like"/>
    <property type="match status" value="1"/>
</dbReference>
<reference evidence="3 4" key="1">
    <citation type="submission" date="2024-04" db="EMBL/GenBank/DDBJ databases">
        <authorList>
            <person name="Fracassetti M."/>
        </authorList>
    </citation>
    <scope>NUCLEOTIDE SEQUENCE [LARGE SCALE GENOMIC DNA]</scope>
</reference>
<sequence>MEGQALTAPLPQKDPDSSSSNVKSRAMEKENGAKNLSATAAVPVSEILGDSTIAIDAVASATAGVAEGTQKKARKKRTSRQLIKVSNTKNPFIFYLNLAKRHIKQYNSVELSALGMAIPTVVTIAQNLKRNGLAVEKSIKISSVESKDTQTGRLVQKAKIEILLEKAAEKPDETSANSSFAATVPEAATLLTVLTI</sequence>